<evidence type="ECO:0000259" key="3">
    <source>
        <dbReference type="PROSITE" id="PS51057"/>
    </source>
</evidence>
<feature type="non-terminal residue" evidence="4">
    <location>
        <position position="113"/>
    </location>
</feature>
<dbReference type="Pfam" id="PF13384">
    <property type="entry name" value="HTH_23"/>
    <property type="match status" value="1"/>
</dbReference>
<accession>E9J7S5</accession>
<dbReference type="HOGENOM" id="CLU_2139784_0_0_1"/>
<dbReference type="Pfam" id="PF01498">
    <property type="entry name" value="HTH_Tnp_Tc3_2"/>
    <property type="match status" value="1"/>
</dbReference>
<dbReference type="GO" id="GO:0015074">
    <property type="term" value="P:DNA integration"/>
    <property type="evidence" value="ECO:0007669"/>
    <property type="project" value="InterPro"/>
</dbReference>
<evidence type="ECO:0000256" key="2">
    <source>
        <dbReference type="ARBA" id="ARBA00022724"/>
    </source>
</evidence>
<dbReference type="GO" id="GO:0005634">
    <property type="term" value="C:nucleus"/>
    <property type="evidence" value="ECO:0007669"/>
    <property type="project" value="UniProtKB-SubCell"/>
</dbReference>
<sequence>RPLSIIQRAQIIALLEEGFSQRYIARQIGVNQSAVSRIGARYRQTGELEPADGQGRRRMTTVREDRAIRRFVEVNPVTTARRIGDAVLPGRQISDQTLRNRLHEVGLRSRSRA</sequence>
<dbReference type="OMA" id="RADDRIH"/>
<proteinExistence type="predicted"/>
<dbReference type="InterPro" id="IPR009057">
    <property type="entry name" value="Homeodomain-like_sf"/>
</dbReference>
<dbReference type="AlphaFoldDB" id="E9J7S5"/>
<dbReference type="GO" id="GO:0003677">
    <property type="term" value="F:DNA binding"/>
    <property type="evidence" value="ECO:0007669"/>
    <property type="project" value="InterPro"/>
</dbReference>
<evidence type="ECO:0000313" key="4">
    <source>
        <dbReference type="EMBL" id="EFZ11128.1"/>
    </source>
</evidence>
<feature type="domain" description="Paired" evidence="3">
    <location>
        <begin position="1"/>
        <end position="113"/>
    </location>
</feature>
<organism>
    <name type="scientific">Solenopsis invicta</name>
    <name type="common">Red imported fire ant</name>
    <name type="synonym">Solenopsis wagneri</name>
    <dbReference type="NCBI Taxonomy" id="13686"/>
    <lineage>
        <taxon>Eukaryota</taxon>
        <taxon>Metazoa</taxon>
        <taxon>Ecdysozoa</taxon>
        <taxon>Arthropoda</taxon>
        <taxon>Hexapoda</taxon>
        <taxon>Insecta</taxon>
        <taxon>Pterygota</taxon>
        <taxon>Neoptera</taxon>
        <taxon>Endopterygota</taxon>
        <taxon>Hymenoptera</taxon>
        <taxon>Apocrita</taxon>
        <taxon>Aculeata</taxon>
        <taxon>Formicoidea</taxon>
        <taxon>Formicidae</taxon>
        <taxon>Myrmicinae</taxon>
        <taxon>Solenopsis</taxon>
    </lineage>
</organism>
<dbReference type="InterPro" id="IPR001523">
    <property type="entry name" value="Paired_dom"/>
</dbReference>
<dbReference type="EMBL" id="GL768624">
    <property type="protein sequence ID" value="EFZ11128.1"/>
    <property type="molecule type" value="Genomic_DNA"/>
</dbReference>
<dbReference type="InterPro" id="IPR036388">
    <property type="entry name" value="WH-like_DNA-bd_sf"/>
</dbReference>
<dbReference type="Gene3D" id="1.10.10.10">
    <property type="entry name" value="Winged helix-like DNA-binding domain superfamily/Winged helix DNA-binding domain"/>
    <property type="match status" value="1"/>
</dbReference>
<dbReference type="SMART" id="SM00351">
    <property type="entry name" value="PAX"/>
    <property type="match status" value="1"/>
</dbReference>
<keyword evidence="2" id="KW-0563">Paired box</keyword>
<gene>
    <name evidence="4" type="ORF">SINV_02853</name>
</gene>
<evidence type="ECO:0000256" key="1">
    <source>
        <dbReference type="ARBA" id="ARBA00004123"/>
    </source>
</evidence>
<dbReference type="PROSITE" id="PS51057">
    <property type="entry name" value="PAIRED_2"/>
    <property type="match status" value="1"/>
</dbReference>
<reference evidence="4" key="1">
    <citation type="journal article" date="2011" name="Proc. Natl. Acad. Sci. U.S.A.">
        <title>The genome of the fire ant Solenopsis invicta.</title>
        <authorList>
            <person name="Wurm Y."/>
            <person name="Wang J."/>
            <person name="Riba-Grognuz O."/>
            <person name="Corona M."/>
            <person name="Nygaard S."/>
            <person name="Hunt B.G."/>
            <person name="Ingram K.K."/>
            <person name="Falquet L."/>
            <person name="Nipitwattanaphon M."/>
            <person name="Gotzek D."/>
            <person name="Dijkstra M.B."/>
            <person name="Oettler J."/>
            <person name="Comtesse F."/>
            <person name="Shih C.J."/>
            <person name="Wu W.J."/>
            <person name="Yang C.C."/>
            <person name="Thomas J."/>
            <person name="Beaudoing E."/>
            <person name="Pradervand S."/>
            <person name="Flegel V."/>
            <person name="Cook E.D."/>
            <person name="Fabbretti R."/>
            <person name="Stockinger H."/>
            <person name="Long L."/>
            <person name="Farmerie W.G."/>
            <person name="Oakey J."/>
            <person name="Boomsma J.J."/>
            <person name="Pamilo P."/>
            <person name="Yi S.V."/>
            <person name="Heinze J."/>
            <person name="Goodisman M.A."/>
            <person name="Farinelli L."/>
            <person name="Harshman K."/>
            <person name="Hulo N."/>
            <person name="Cerutti L."/>
            <person name="Xenarios I."/>
            <person name="Shoemaker D."/>
            <person name="Keller L."/>
        </authorList>
    </citation>
    <scope>NUCLEOTIDE SEQUENCE [LARGE SCALE GENOMIC DNA]</scope>
</reference>
<dbReference type="SUPFAM" id="SSF46689">
    <property type="entry name" value="Homeodomain-like"/>
    <property type="match status" value="1"/>
</dbReference>
<name>E9J7S5_SOLIN</name>
<dbReference type="GO" id="GO:0006355">
    <property type="term" value="P:regulation of DNA-templated transcription"/>
    <property type="evidence" value="ECO:0007669"/>
    <property type="project" value="InterPro"/>
</dbReference>
<comment type="subcellular location">
    <subcellularLocation>
        <location evidence="1">Nucleus</location>
    </subcellularLocation>
</comment>
<dbReference type="InterPro" id="IPR002492">
    <property type="entry name" value="Transposase_Tc1-like"/>
</dbReference>
<feature type="non-terminal residue" evidence="4">
    <location>
        <position position="1"/>
    </location>
</feature>
<dbReference type="GO" id="GO:0006313">
    <property type="term" value="P:DNA transposition"/>
    <property type="evidence" value="ECO:0007669"/>
    <property type="project" value="InterPro"/>
</dbReference>
<protein>
    <recommendedName>
        <fullName evidence="3">Paired domain-containing protein</fullName>
    </recommendedName>
</protein>